<proteinExistence type="predicted"/>
<name>A0A143PLQ9_LUTPR</name>
<evidence type="ECO:0000313" key="2">
    <source>
        <dbReference type="EMBL" id="AMY09525.1"/>
    </source>
</evidence>
<evidence type="ECO:0000259" key="1">
    <source>
        <dbReference type="Pfam" id="PF13737"/>
    </source>
</evidence>
<accession>A0A143PLQ9</accession>
<keyword evidence="3" id="KW-1185">Reference proteome</keyword>
<dbReference type="KEGG" id="abac:LuPra_02742"/>
<feature type="domain" description="Transposase DDE" evidence="1">
    <location>
        <begin position="26"/>
        <end position="129"/>
    </location>
</feature>
<evidence type="ECO:0000313" key="3">
    <source>
        <dbReference type="Proteomes" id="UP000076079"/>
    </source>
</evidence>
<dbReference type="Proteomes" id="UP000076079">
    <property type="component" value="Chromosome"/>
</dbReference>
<dbReference type="EMBL" id="CP015136">
    <property type="protein sequence ID" value="AMY09525.1"/>
    <property type="molecule type" value="Genomic_DNA"/>
</dbReference>
<dbReference type="OrthoDB" id="526244at2"/>
<dbReference type="RefSeq" id="WP_110171264.1">
    <property type="nucleotide sequence ID" value="NZ_CP015136.1"/>
</dbReference>
<protein>
    <recommendedName>
        <fullName evidence="1">Transposase DDE domain-containing protein</fullName>
    </recommendedName>
</protein>
<dbReference type="Pfam" id="PF13737">
    <property type="entry name" value="DDE_Tnp_1_5"/>
    <property type="match status" value="1"/>
</dbReference>
<reference evidence="3" key="2">
    <citation type="submission" date="2016-04" db="EMBL/GenBank/DDBJ databases">
        <title>First Complete Genome Sequence of a Subdivision 6 Acidobacterium.</title>
        <authorList>
            <person name="Huang S."/>
            <person name="Vieira S."/>
            <person name="Bunk B."/>
            <person name="Riedel T."/>
            <person name="Sproeer C."/>
            <person name="Overmann J."/>
        </authorList>
    </citation>
    <scope>NUCLEOTIDE SEQUENCE [LARGE SCALE GENOMIC DNA]</scope>
    <source>
        <strain evidence="3">DSM 100886 HEG_-6_39</strain>
    </source>
</reference>
<dbReference type="InterPro" id="IPR025668">
    <property type="entry name" value="Tnp_DDE_dom"/>
</dbReference>
<dbReference type="STRING" id="1855912.LuPra_02742"/>
<organism evidence="2 3">
    <name type="scientific">Luteitalea pratensis</name>
    <dbReference type="NCBI Taxonomy" id="1855912"/>
    <lineage>
        <taxon>Bacteria</taxon>
        <taxon>Pseudomonadati</taxon>
        <taxon>Acidobacteriota</taxon>
        <taxon>Vicinamibacteria</taxon>
        <taxon>Vicinamibacterales</taxon>
        <taxon>Vicinamibacteraceae</taxon>
        <taxon>Luteitalea</taxon>
    </lineage>
</organism>
<gene>
    <name evidence="2" type="ORF">LuPra_02742</name>
</gene>
<dbReference type="AlphaFoldDB" id="A0A143PLQ9"/>
<reference evidence="2 3" key="1">
    <citation type="journal article" date="2016" name="Genome Announc.">
        <title>First Complete Genome Sequence of a Subdivision 6 Acidobacterium Strain.</title>
        <authorList>
            <person name="Huang S."/>
            <person name="Vieira S."/>
            <person name="Bunk B."/>
            <person name="Riedel T."/>
            <person name="Sproer C."/>
            <person name="Overmann J."/>
        </authorList>
    </citation>
    <scope>NUCLEOTIDE SEQUENCE [LARGE SCALE GENOMIC DNA]</scope>
    <source>
        <strain evidence="3">DSM 100886 HEG_-6_39</strain>
    </source>
</reference>
<sequence>MKSRVHPTYKTRYRVGNWRACERARVRRGDVTLWLSPDALAAWGVPASGRPGGQQRFSDLAIETALTLRLVFGLALRQTEGFVRSILTVMRAGLDAPDQKTLSRRSQWLDVAVRNLPAKGPLHLIVDSTVFQ</sequence>